<organism evidence="1 2">
    <name type="scientific">Neohortaea acidophila</name>
    <dbReference type="NCBI Taxonomy" id="245834"/>
    <lineage>
        <taxon>Eukaryota</taxon>
        <taxon>Fungi</taxon>
        <taxon>Dikarya</taxon>
        <taxon>Ascomycota</taxon>
        <taxon>Pezizomycotina</taxon>
        <taxon>Dothideomycetes</taxon>
        <taxon>Dothideomycetidae</taxon>
        <taxon>Mycosphaerellales</taxon>
        <taxon>Teratosphaeriaceae</taxon>
        <taxon>Neohortaea</taxon>
    </lineage>
</organism>
<accession>A0A6A6PQ17</accession>
<dbReference type="AlphaFoldDB" id="A0A6A6PQ17"/>
<dbReference type="RefSeq" id="XP_033588759.1">
    <property type="nucleotide sequence ID" value="XM_033737393.1"/>
</dbReference>
<keyword evidence="2" id="KW-1185">Reference proteome</keyword>
<gene>
    <name evidence="1" type="ORF">BDY17DRAFT_325670</name>
</gene>
<reference evidence="1" key="1">
    <citation type="journal article" date="2020" name="Stud. Mycol.">
        <title>101 Dothideomycetes genomes: a test case for predicting lifestyles and emergence of pathogens.</title>
        <authorList>
            <person name="Haridas S."/>
            <person name="Albert R."/>
            <person name="Binder M."/>
            <person name="Bloem J."/>
            <person name="Labutti K."/>
            <person name="Salamov A."/>
            <person name="Andreopoulos B."/>
            <person name="Baker S."/>
            <person name="Barry K."/>
            <person name="Bills G."/>
            <person name="Bluhm B."/>
            <person name="Cannon C."/>
            <person name="Castanera R."/>
            <person name="Culley D."/>
            <person name="Daum C."/>
            <person name="Ezra D."/>
            <person name="Gonzalez J."/>
            <person name="Henrissat B."/>
            <person name="Kuo A."/>
            <person name="Liang C."/>
            <person name="Lipzen A."/>
            <person name="Lutzoni F."/>
            <person name="Magnuson J."/>
            <person name="Mondo S."/>
            <person name="Nolan M."/>
            <person name="Ohm R."/>
            <person name="Pangilinan J."/>
            <person name="Park H.-J."/>
            <person name="Ramirez L."/>
            <person name="Alfaro M."/>
            <person name="Sun H."/>
            <person name="Tritt A."/>
            <person name="Yoshinaga Y."/>
            <person name="Zwiers L.-H."/>
            <person name="Turgeon B."/>
            <person name="Goodwin S."/>
            <person name="Spatafora J."/>
            <person name="Crous P."/>
            <person name="Grigoriev I."/>
        </authorList>
    </citation>
    <scope>NUCLEOTIDE SEQUENCE</scope>
    <source>
        <strain evidence="1">CBS 113389</strain>
    </source>
</reference>
<name>A0A6A6PQ17_9PEZI</name>
<evidence type="ECO:0008006" key="3">
    <source>
        <dbReference type="Google" id="ProtNLM"/>
    </source>
</evidence>
<dbReference type="GeneID" id="54478395"/>
<evidence type="ECO:0000313" key="1">
    <source>
        <dbReference type="EMBL" id="KAF2482189.1"/>
    </source>
</evidence>
<dbReference type="OrthoDB" id="4167009at2759"/>
<dbReference type="EMBL" id="MU001637">
    <property type="protein sequence ID" value="KAF2482189.1"/>
    <property type="molecule type" value="Genomic_DNA"/>
</dbReference>
<dbReference type="InterPro" id="IPR009593">
    <property type="entry name" value="DUF1203"/>
</dbReference>
<protein>
    <recommendedName>
        <fullName evidence="3">DUF1203 domain-containing protein</fullName>
    </recommendedName>
</protein>
<dbReference type="Pfam" id="PF06718">
    <property type="entry name" value="DUF1203"/>
    <property type="match status" value="1"/>
</dbReference>
<evidence type="ECO:0000313" key="2">
    <source>
        <dbReference type="Proteomes" id="UP000799767"/>
    </source>
</evidence>
<sequence>MSSTQHETRASITIPSTLHYRPLPAPLAQAIKHDAPSVIRIVDTPGSYPCRRCLQDGQVGDRMRLLSYDPWLGASPYRQPGPIFVHEEPICRKAEFPVHSTLPEQQRKRELSIRAFDREHMMVAFDTIQGEKLVSRVEEIFEQAGGAEYVHVHYAGPGCFAVRIDRA</sequence>
<dbReference type="Proteomes" id="UP000799767">
    <property type="component" value="Unassembled WGS sequence"/>
</dbReference>
<proteinExistence type="predicted"/>